<dbReference type="Proteomes" id="UP000004688">
    <property type="component" value="Chromosome"/>
</dbReference>
<protein>
    <recommendedName>
        <fullName evidence="3">Glycosyltransferase family 2 protein</fullName>
    </recommendedName>
</protein>
<dbReference type="STRING" id="391616.OA238_c01850"/>
<evidence type="ECO:0000313" key="1">
    <source>
        <dbReference type="EMBL" id="AGI70454.1"/>
    </source>
</evidence>
<sequence>MSEQTHQWGVCTTVKAQLVQILAFIAWHRHIGAAHIWVHLDDADEVSAHVINQLEGVTAVLCDAAYWAEKGFRPKKQEVRQSHNIQRIYGLATLPVIAHLDVDEYLYPKRPMADILADWTDGSPFLRATPAEALCDPALQDDIFTARQFRLPFPNGMSIERRHAVLGQYTLILRKNMLSHKVGKSLFHTGIAGFVPRLHAGTIGVDGPQIRLPLHPDLMVLHFHAQDRAAWLAAMPHRVTNGAYRFNKPLAEFLGAATAAEIDAFYAATQTANPALIAALRAEGLLVEADLALRQKVEKLPF</sequence>
<evidence type="ECO:0000313" key="2">
    <source>
        <dbReference type="Proteomes" id="UP000004688"/>
    </source>
</evidence>
<dbReference type="eggNOG" id="ENOG502Z8VQ">
    <property type="taxonomic scope" value="Bacteria"/>
</dbReference>
<evidence type="ECO:0008006" key="3">
    <source>
        <dbReference type="Google" id="ProtNLM"/>
    </source>
</evidence>
<dbReference type="EMBL" id="CP003742">
    <property type="protein sequence ID" value="AGI70454.1"/>
    <property type="molecule type" value="Genomic_DNA"/>
</dbReference>
<dbReference type="AlphaFoldDB" id="M9RD23"/>
<proteinExistence type="predicted"/>
<reference evidence="1 2" key="1">
    <citation type="journal article" date="2013" name="PLoS ONE">
        <title>Poles Apart: Arctic and Antarctic Octadecabacter strains Share High Genome Plasticity and a New Type of Xanthorhodopsin.</title>
        <authorList>
            <person name="Vollmers J."/>
            <person name="Voget S."/>
            <person name="Dietrich S."/>
            <person name="Gollnow K."/>
            <person name="Smits M."/>
            <person name="Meyer K."/>
            <person name="Brinkhoff T."/>
            <person name="Simon M."/>
            <person name="Daniel R."/>
        </authorList>
    </citation>
    <scope>NUCLEOTIDE SEQUENCE [LARGE SCALE GENOMIC DNA]</scope>
    <source>
        <strain evidence="1 2">238</strain>
    </source>
</reference>
<accession>M9RD23</accession>
<keyword evidence="2" id="KW-1185">Reference proteome</keyword>
<dbReference type="KEGG" id="oar:OA238_c01850"/>
<dbReference type="Pfam" id="PF13704">
    <property type="entry name" value="Glyco_tranf_2_4"/>
    <property type="match status" value="1"/>
</dbReference>
<organism evidence="1 2">
    <name type="scientific">Octadecabacter arcticus 238</name>
    <dbReference type="NCBI Taxonomy" id="391616"/>
    <lineage>
        <taxon>Bacteria</taxon>
        <taxon>Pseudomonadati</taxon>
        <taxon>Pseudomonadota</taxon>
        <taxon>Alphaproteobacteria</taxon>
        <taxon>Rhodobacterales</taxon>
        <taxon>Roseobacteraceae</taxon>
        <taxon>Octadecabacter</taxon>
    </lineage>
</organism>
<name>M9RD23_9RHOB</name>
<dbReference type="HOGENOM" id="CLU_071579_0_0_5"/>
<dbReference type="OrthoDB" id="7203640at2"/>
<gene>
    <name evidence="1" type="ORF">OA238_c01850</name>
</gene>